<reference evidence="2" key="1">
    <citation type="submission" date="2017-07" db="EMBL/GenBank/DDBJ databases">
        <authorList>
            <person name="Sun Z.S."/>
            <person name="Albrecht U."/>
            <person name="Echele G."/>
            <person name="Lee C.C."/>
        </authorList>
    </citation>
    <scope>NUCLEOTIDE SEQUENCE [LARGE SCALE GENOMIC DNA]</scope>
</reference>
<dbReference type="EMBL" id="MF472895">
    <property type="protein sequence ID" value="ASZ75478.1"/>
    <property type="molecule type" value="Genomic_DNA"/>
</dbReference>
<evidence type="ECO:0000313" key="2">
    <source>
        <dbReference type="Proteomes" id="UP000222598"/>
    </source>
</evidence>
<evidence type="ECO:0000313" key="1">
    <source>
        <dbReference type="EMBL" id="ASZ75478.1"/>
    </source>
</evidence>
<proteinExistence type="predicted"/>
<gene>
    <name evidence="1" type="primary">42</name>
    <name evidence="1" type="ORF">PBI_KIMONA_42</name>
</gene>
<name>A0A249XU36_9CAUD</name>
<keyword evidence="2" id="KW-1185">Reference proteome</keyword>
<dbReference type="KEGG" id="vg:64872006"/>
<sequence length="47" mass="5386">MAVPSTPEEHLAFAKKVTRRGRYAQEEELLRGILHALIAIAEQQKER</sequence>
<dbReference type="GeneID" id="64872006"/>
<dbReference type="Proteomes" id="UP000222598">
    <property type="component" value="Segment"/>
</dbReference>
<organism evidence="1 2">
    <name type="scientific">Mycobacterium phage Kimona</name>
    <dbReference type="NCBI Taxonomy" id="2024295"/>
    <lineage>
        <taxon>Viruses</taxon>
        <taxon>Duplodnaviria</taxon>
        <taxon>Heunggongvirae</taxon>
        <taxon>Uroviricota</taxon>
        <taxon>Caudoviricetes</taxon>
        <taxon>Kimonavirus</taxon>
        <taxon>Kimonavirus kimona</taxon>
    </lineage>
</organism>
<protein>
    <submittedName>
        <fullName evidence="1">Uncharacterized protein</fullName>
    </submittedName>
</protein>
<accession>A0A249XU36</accession>
<dbReference type="RefSeq" id="YP_010062341.1">
    <property type="nucleotide sequence ID" value="NC_054793.1"/>
</dbReference>